<protein>
    <submittedName>
        <fullName evidence="1">Uncharacterized protein</fullName>
    </submittedName>
</protein>
<evidence type="ECO:0000313" key="1">
    <source>
        <dbReference type="EMBL" id="KKK63167.1"/>
    </source>
</evidence>
<accession>A0A0F8X242</accession>
<organism evidence="1">
    <name type="scientific">marine sediment metagenome</name>
    <dbReference type="NCBI Taxonomy" id="412755"/>
    <lineage>
        <taxon>unclassified sequences</taxon>
        <taxon>metagenomes</taxon>
        <taxon>ecological metagenomes</taxon>
    </lineage>
</organism>
<proteinExistence type="predicted"/>
<sequence>MNKTNRMGLSAAMTEDCNTLSKMLTKQIKDWTPHGLIKHAIHQLRRLDISTKVQRLTKERERYFQMYEKSQKAQGRTQELLNKTALRVGELEKERVLLHDQLEQLALRGFEITKNSGGGKKNAVE</sequence>
<comment type="caution">
    <text evidence="1">The sequence shown here is derived from an EMBL/GenBank/DDBJ whole genome shotgun (WGS) entry which is preliminary data.</text>
</comment>
<reference evidence="1" key="1">
    <citation type="journal article" date="2015" name="Nature">
        <title>Complex archaea that bridge the gap between prokaryotes and eukaryotes.</title>
        <authorList>
            <person name="Spang A."/>
            <person name="Saw J.H."/>
            <person name="Jorgensen S.L."/>
            <person name="Zaremba-Niedzwiedzka K."/>
            <person name="Martijn J."/>
            <person name="Lind A.E."/>
            <person name="van Eijk R."/>
            <person name="Schleper C."/>
            <person name="Guy L."/>
            <person name="Ettema T.J."/>
        </authorList>
    </citation>
    <scope>NUCLEOTIDE SEQUENCE</scope>
</reference>
<dbReference type="EMBL" id="LAZR01061643">
    <property type="protein sequence ID" value="KKK63167.1"/>
    <property type="molecule type" value="Genomic_DNA"/>
</dbReference>
<dbReference type="AlphaFoldDB" id="A0A0F8X242"/>
<name>A0A0F8X242_9ZZZZ</name>
<gene>
    <name evidence="1" type="ORF">LCGC14_2997000</name>
</gene>